<evidence type="ECO:0000256" key="6">
    <source>
        <dbReference type="SAM" id="Phobius"/>
    </source>
</evidence>
<feature type="transmembrane region" description="Helical" evidence="6">
    <location>
        <begin position="387"/>
        <end position="408"/>
    </location>
</feature>
<feature type="domain" description="Major facilitator superfamily (MFS) profile" evidence="7">
    <location>
        <begin position="46"/>
        <end position="508"/>
    </location>
</feature>
<name>A0AAD4EF91_9AGAM</name>
<dbReference type="GO" id="GO:0005351">
    <property type="term" value="F:carbohydrate:proton symporter activity"/>
    <property type="evidence" value="ECO:0007669"/>
    <property type="project" value="TreeGrafter"/>
</dbReference>
<feature type="transmembrane region" description="Helical" evidence="6">
    <location>
        <begin position="145"/>
        <end position="164"/>
    </location>
</feature>
<feature type="transmembrane region" description="Helical" evidence="6">
    <location>
        <begin position="208"/>
        <end position="227"/>
    </location>
</feature>
<dbReference type="Gene3D" id="1.20.1250.20">
    <property type="entry name" value="MFS general substrate transporter like domains"/>
    <property type="match status" value="1"/>
</dbReference>
<keyword evidence="5 6" id="KW-0472">Membrane</keyword>
<evidence type="ECO:0000256" key="4">
    <source>
        <dbReference type="ARBA" id="ARBA00022989"/>
    </source>
</evidence>
<comment type="caution">
    <text evidence="8">The sequence shown here is derived from an EMBL/GenBank/DDBJ whole genome shotgun (WGS) entry which is preliminary data.</text>
</comment>
<evidence type="ECO:0000256" key="1">
    <source>
        <dbReference type="ARBA" id="ARBA00004141"/>
    </source>
</evidence>
<dbReference type="EMBL" id="JABBWK010000008">
    <property type="protein sequence ID" value="KAG1905045.1"/>
    <property type="molecule type" value="Genomic_DNA"/>
</dbReference>
<proteinExistence type="inferred from homology"/>
<dbReference type="InterPro" id="IPR020846">
    <property type="entry name" value="MFS_dom"/>
</dbReference>
<evidence type="ECO:0000256" key="3">
    <source>
        <dbReference type="ARBA" id="ARBA00022692"/>
    </source>
</evidence>
<dbReference type="SUPFAM" id="SSF103473">
    <property type="entry name" value="MFS general substrate transporter"/>
    <property type="match status" value="1"/>
</dbReference>
<dbReference type="PANTHER" id="PTHR48022">
    <property type="entry name" value="PLASTIDIC GLUCOSE TRANSPORTER 4"/>
    <property type="match status" value="1"/>
</dbReference>
<accession>A0AAD4EF91</accession>
<dbReference type="InterPro" id="IPR005829">
    <property type="entry name" value="Sugar_transporter_CS"/>
</dbReference>
<feature type="transmembrane region" description="Helical" evidence="6">
    <location>
        <begin position="114"/>
        <end position="139"/>
    </location>
</feature>
<protein>
    <submittedName>
        <fullName evidence="8">General substrate transporter</fullName>
    </submittedName>
</protein>
<evidence type="ECO:0000313" key="9">
    <source>
        <dbReference type="Proteomes" id="UP001195769"/>
    </source>
</evidence>
<feature type="transmembrane region" description="Helical" evidence="6">
    <location>
        <begin position="456"/>
        <end position="473"/>
    </location>
</feature>
<dbReference type="Proteomes" id="UP001195769">
    <property type="component" value="Unassembled WGS sequence"/>
</dbReference>
<dbReference type="PROSITE" id="PS50850">
    <property type="entry name" value="MFS"/>
    <property type="match status" value="1"/>
</dbReference>
<dbReference type="RefSeq" id="XP_041230620.1">
    <property type="nucleotide sequence ID" value="XM_041372959.1"/>
</dbReference>
<dbReference type="GeneID" id="64667257"/>
<comment type="similarity">
    <text evidence="2">Belongs to the major facilitator superfamily. Sugar transporter (TC 2.A.1.1) family.</text>
</comment>
<evidence type="ECO:0000256" key="5">
    <source>
        <dbReference type="ARBA" id="ARBA00023136"/>
    </source>
</evidence>
<feature type="transmembrane region" description="Helical" evidence="6">
    <location>
        <begin position="420"/>
        <end position="444"/>
    </location>
</feature>
<feature type="transmembrane region" description="Helical" evidence="6">
    <location>
        <begin position="37"/>
        <end position="59"/>
    </location>
</feature>
<dbReference type="AlphaFoldDB" id="A0AAD4EF91"/>
<dbReference type="InterPro" id="IPR036259">
    <property type="entry name" value="MFS_trans_sf"/>
</dbReference>
<keyword evidence="9" id="KW-1185">Reference proteome</keyword>
<feature type="transmembrane region" description="Helical" evidence="6">
    <location>
        <begin position="485"/>
        <end position="505"/>
    </location>
</feature>
<dbReference type="Pfam" id="PF00083">
    <property type="entry name" value="Sugar_tr"/>
    <property type="match status" value="1"/>
</dbReference>
<evidence type="ECO:0000313" key="8">
    <source>
        <dbReference type="EMBL" id="KAG1905045.1"/>
    </source>
</evidence>
<evidence type="ECO:0000259" key="7">
    <source>
        <dbReference type="PROSITE" id="PS50850"/>
    </source>
</evidence>
<dbReference type="InterPro" id="IPR050360">
    <property type="entry name" value="MFS_Sugar_Transporters"/>
</dbReference>
<feature type="transmembrane region" description="Helical" evidence="6">
    <location>
        <begin position="361"/>
        <end position="378"/>
    </location>
</feature>
<feature type="transmembrane region" description="Helical" evidence="6">
    <location>
        <begin position="320"/>
        <end position="341"/>
    </location>
</feature>
<dbReference type="PROSITE" id="PS00216">
    <property type="entry name" value="SUGAR_TRANSPORT_1"/>
    <property type="match status" value="1"/>
</dbReference>
<evidence type="ECO:0000256" key="2">
    <source>
        <dbReference type="ARBA" id="ARBA00010992"/>
    </source>
</evidence>
<organism evidence="8 9">
    <name type="scientific">Suillus fuscotomentosus</name>
    <dbReference type="NCBI Taxonomy" id="1912939"/>
    <lineage>
        <taxon>Eukaryota</taxon>
        <taxon>Fungi</taxon>
        <taxon>Dikarya</taxon>
        <taxon>Basidiomycota</taxon>
        <taxon>Agaricomycotina</taxon>
        <taxon>Agaricomycetes</taxon>
        <taxon>Agaricomycetidae</taxon>
        <taxon>Boletales</taxon>
        <taxon>Suillineae</taxon>
        <taxon>Suillaceae</taxon>
        <taxon>Suillus</taxon>
    </lineage>
</organism>
<gene>
    <name evidence="8" type="ORF">F5891DRAFT_722202</name>
</gene>
<sequence>MPVPQWTITDFTYRESWWKNRGTSFVKRIQINNVLDYPAILILNICLILPLLSSTLNGFDSSMMNNLQILPGWQEYFHKPHGMKLGLINSAHSIGILSGTPFSPYVSDLLGRRAAMFIGAAIMLAGVLTQASCTTIQVFLGARVLIGLGMAFSINAAPLLISELSYPTHRGKLTSLYNSLWYSGSVISAWICLGSYDESGTSAWSWRVPSFVQAAIPIIQMSLIWLIPESPRFLMAKGLVSIHEDTFRQLDHTTFIVYFQESQAARVLAQCHANGGDERNPLVAFELAQIRHALNLEREYASGKSYLRCFSTPGNRQRMFTIIWIAVFSQWSGNGLVSYYFNTVLDKVGITQTRTKAAINGGLQIFNLASALVGVMIVDKVGRRKTFLISNIGMLTAFAMWTVTTALFCESGDVAAARATVPLIFIYFFFYDLAYTSMLVLYTLEILPYNIRAKGFAIMNIVLYSTNAFNSLVNPVALETIGWKYYLFYCGWLILELLFAMVYIIDTRARTLEETAALFDGVKVRRGIMERTGETAMNLPPYPRLQDSPEAGQTWRSSASPSHFEAQTGESVVGFAR</sequence>
<keyword evidence="3 6" id="KW-0812">Transmembrane</keyword>
<dbReference type="InterPro" id="IPR005828">
    <property type="entry name" value="MFS_sugar_transport-like"/>
</dbReference>
<keyword evidence="4 6" id="KW-1133">Transmembrane helix</keyword>
<dbReference type="GO" id="GO:0016020">
    <property type="term" value="C:membrane"/>
    <property type="evidence" value="ECO:0007669"/>
    <property type="project" value="UniProtKB-SubCell"/>
</dbReference>
<dbReference type="PANTHER" id="PTHR48022:SF64">
    <property type="entry name" value="MAJOR FACILITATOR SUPERFAMILY (MFS) PROFILE DOMAIN-CONTAINING PROTEIN"/>
    <property type="match status" value="1"/>
</dbReference>
<comment type="subcellular location">
    <subcellularLocation>
        <location evidence="1">Membrane</location>
        <topology evidence="1">Multi-pass membrane protein</topology>
    </subcellularLocation>
</comment>
<feature type="transmembrane region" description="Helical" evidence="6">
    <location>
        <begin position="176"/>
        <end position="196"/>
    </location>
</feature>
<reference evidence="8" key="1">
    <citation type="journal article" date="2020" name="New Phytol.">
        <title>Comparative genomics reveals dynamic genome evolution in host specialist ectomycorrhizal fungi.</title>
        <authorList>
            <person name="Lofgren L.A."/>
            <person name="Nguyen N.H."/>
            <person name="Vilgalys R."/>
            <person name="Ruytinx J."/>
            <person name="Liao H.L."/>
            <person name="Branco S."/>
            <person name="Kuo A."/>
            <person name="LaButti K."/>
            <person name="Lipzen A."/>
            <person name="Andreopoulos W."/>
            <person name="Pangilinan J."/>
            <person name="Riley R."/>
            <person name="Hundley H."/>
            <person name="Na H."/>
            <person name="Barry K."/>
            <person name="Grigoriev I.V."/>
            <person name="Stajich J.E."/>
            <person name="Kennedy P.G."/>
        </authorList>
    </citation>
    <scope>NUCLEOTIDE SEQUENCE</scope>
    <source>
        <strain evidence="8">FC203</strain>
    </source>
</reference>